<geneLocation type="mitochondrion" evidence="6"/>
<feature type="region of interest" description="Disordered" evidence="3">
    <location>
        <begin position="947"/>
        <end position="966"/>
    </location>
</feature>
<dbReference type="Pfam" id="PF14432">
    <property type="entry name" value="DYW_deaminase"/>
    <property type="match status" value="1"/>
</dbReference>
<dbReference type="InterPro" id="IPR046960">
    <property type="entry name" value="PPR_At4g14850-like_plant"/>
</dbReference>
<dbReference type="Pfam" id="PF01535">
    <property type="entry name" value="PPR"/>
    <property type="match status" value="6"/>
</dbReference>
<dbReference type="Gene3D" id="1.25.40.10">
    <property type="entry name" value="Tetratricopeptide repeat domain"/>
    <property type="match status" value="7"/>
</dbReference>
<dbReference type="EMBL" id="OVEO01000010">
    <property type="protein sequence ID" value="SPQ98792.1"/>
    <property type="molecule type" value="Genomic_DNA"/>
</dbReference>
<dbReference type="PANTHER" id="PTHR47926">
    <property type="entry name" value="PENTATRICOPEPTIDE REPEAT-CONTAINING PROTEIN"/>
    <property type="match status" value="1"/>
</dbReference>
<dbReference type="InterPro" id="IPR032867">
    <property type="entry name" value="DYW_dom"/>
</dbReference>
<accession>A0A0G4J3H4</accession>
<dbReference type="Proteomes" id="UP000039324">
    <property type="component" value="Unassembled WGS sequence"/>
</dbReference>
<feature type="repeat" description="PPR" evidence="2">
    <location>
        <begin position="351"/>
        <end position="385"/>
    </location>
</feature>
<organism evidence="5 7">
    <name type="scientific">Plasmodiophora brassicae</name>
    <name type="common">Clubroot disease agent</name>
    <dbReference type="NCBI Taxonomy" id="37360"/>
    <lineage>
        <taxon>Eukaryota</taxon>
        <taxon>Sar</taxon>
        <taxon>Rhizaria</taxon>
        <taxon>Endomyxa</taxon>
        <taxon>Phytomyxea</taxon>
        <taxon>Plasmodiophorida</taxon>
        <taxon>Plasmodiophoridae</taxon>
        <taxon>Plasmodiophora</taxon>
    </lineage>
</organism>
<dbReference type="OrthoDB" id="185373at2759"/>
<dbReference type="GO" id="GO:0009451">
    <property type="term" value="P:RNA modification"/>
    <property type="evidence" value="ECO:0007669"/>
    <property type="project" value="InterPro"/>
</dbReference>
<evidence type="ECO:0000313" key="8">
    <source>
        <dbReference type="Proteomes" id="UP000290189"/>
    </source>
</evidence>
<dbReference type="NCBIfam" id="TIGR00756">
    <property type="entry name" value="PPR"/>
    <property type="match status" value="1"/>
</dbReference>
<evidence type="ECO:0000256" key="2">
    <source>
        <dbReference type="PROSITE-ProRule" id="PRU00708"/>
    </source>
</evidence>
<gene>
    <name evidence="5" type="ORF">PBRA_002194</name>
    <name evidence="6" type="ORF">PLBR_LOCUS6007</name>
</gene>
<protein>
    <recommendedName>
        <fullName evidence="4">DYW domain-containing protein</fullName>
    </recommendedName>
</protein>
<reference evidence="6 8" key="2">
    <citation type="submission" date="2018-03" db="EMBL/GenBank/DDBJ databases">
        <authorList>
            <person name="Fogelqvist J."/>
        </authorList>
    </citation>
    <scope>NUCLEOTIDE SEQUENCE [LARGE SCALE GENOMIC DNA]</scope>
</reference>
<dbReference type="InterPro" id="IPR002885">
    <property type="entry name" value="PPR_rpt"/>
</dbReference>
<evidence type="ECO:0000259" key="4">
    <source>
        <dbReference type="Pfam" id="PF14432"/>
    </source>
</evidence>
<evidence type="ECO:0000313" key="6">
    <source>
        <dbReference type="EMBL" id="SPQ98792.1"/>
    </source>
</evidence>
<evidence type="ECO:0000256" key="1">
    <source>
        <dbReference type="ARBA" id="ARBA00022737"/>
    </source>
</evidence>
<sequence>MGRPSIPFAIRALRQETDPSRAWSIFDRVLSLSIWADTPFYTSMMSFCKRHLPSKAPEVLSAAVSRGVRITESLFCTFLGACQNATPVMVSEALEWYSKPSTPRSHNVIFGVANLCRVSKHPGLALFLVKDIVDHNVPFTDQLVSILAACCSESKGPIAACTAQQLLDRMQSGQIPRHSLMPTYANLLTTLLAEDLLKSALTVFPLMKLNGVLPSESMCANTIIALLKKGRTHDALDVFQTMVDQSLRVNARVFVTLVAACGRSGKDSAVQALYTYATSKNLIADDFVASAFISAYDHCGKLDLAEDVFRSRGVPDLITSSAMIAAYYHHVRLPNAIGVFERVKANGLHISLEVYTNMLSVFIKVDRVADAMNLFNEMTSKNVRVGIPALASLIAACGRSSNLDSVQSLYRHAENRALVLDDVIASAFIFAFDHCSDVACAERVFQVRQQVSTPHVVTFSSMIAAYNHHNMHAKALETFDNLEVAGLSTSVPVFCSIAAVFVKVGRVLDALRLYERVQGDMSRSRAVMFASLVGACGRYADLPAVQTVHQFAEQDSGLLLKDDAVVGAFVLAYGSWGDLDTAMRLFNGLDVGQYPLTKNAMVTSYARHGMLPNAIAVFEGMLSSSVPISGGTYGTMLSVYGRSDRVLEALGLFRAVVSRSLVVDAGDIASLIASCGRAFDVQAMVQLHGFARERNMLQDRRVISSLVTAYSDCGYLPSAEDVFRTTAAPSTTVINSMIAAYAQHGMLQQATAAFDTMRAIKRRPNDETLLALLTACAHVGDLPAANAFVAEFTLRWRVAMTSLHANCFIDLYGRLGDLDAAERLASSLLIPSAASWAALLNACRRHGDLERAERVVARIQAFPDAGSHLVSAYTLMADLYMSVGRVDDHRRMREEMGTQALTQAPGRATLALPDRPVRHFASNDPMRLPDAALRGAHARLIDTATDGGYLPDLSSSPPDDDNARQSVHGHCTKVAVAYALMKVPPGEPLRLSTTRRICPDCHDFLQRISAVMQCHVSVRDPARHHHFQEGPCSCCGYW</sequence>
<keyword evidence="7" id="KW-1185">Reference proteome</keyword>
<dbReference type="FunFam" id="1.25.40.10:FF:000158">
    <property type="entry name" value="pentatricopeptide repeat-containing protein At2g33680"/>
    <property type="match status" value="1"/>
</dbReference>
<dbReference type="GO" id="GO:0008270">
    <property type="term" value="F:zinc ion binding"/>
    <property type="evidence" value="ECO:0007669"/>
    <property type="project" value="InterPro"/>
</dbReference>
<evidence type="ECO:0000313" key="5">
    <source>
        <dbReference type="EMBL" id="CEP01929.1"/>
    </source>
</evidence>
<reference evidence="5 7" key="1">
    <citation type="submission" date="2015-02" db="EMBL/GenBank/DDBJ databases">
        <authorList>
            <person name="Chooi Y.-H."/>
        </authorList>
    </citation>
    <scope>NUCLEOTIDE SEQUENCE [LARGE SCALE GENOMIC DNA]</scope>
    <source>
        <strain evidence="5">E3</strain>
    </source>
</reference>
<dbReference type="PROSITE" id="PS51375">
    <property type="entry name" value="PPR"/>
    <property type="match status" value="2"/>
</dbReference>
<evidence type="ECO:0000313" key="7">
    <source>
        <dbReference type="Proteomes" id="UP000039324"/>
    </source>
</evidence>
<evidence type="ECO:0000256" key="3">
    <source>
        <dbReference type="SAM" id="MobiDB-lite"/>
    </source>
</evidence>
<name>A0A0G4J3H4_PLABS</name>
<dbReference type="STRING" id="37360.A0A0G4J3H4"/>
<dbReference type="GO" id="GO:0003723">
    <property type="term" value="F:RNA binding"/>
    <property type="evidence" value="ECO:0007669"/>
    <property type="project" value="InterPro"/>
</dbReference>
<dbReference type="Proteomes" id="UP000290189">
    <property type="component" value="Unassembled WGS sequence"/>
</dbReference>
<dbReference type="OMA" id="QDEVCYN"/>
<feature type="repeat" description="PPR" evidence="2">
    <location>
        <begin position="730"/>
        <end position="764"/>
    </location>
</feature>
<keyword evidence="1" id="KW-0677">Repeat</keyword>
<proteinExistence type="predicted"/>
<keyword evidence="6" id="KW-0496">Mitochondrion</keyword>
<dbReference type="GO" id="GO:0048731">
    <property type="term" value="P:system development"/>
    <property type="evidence" value="ECO:0007669"/>
    <property type="project" value="UniProtKB-ARBA"/>
</dbReference>
<feature type="domain" description="DYW" evidence="4">
    <location>
        <begin position="949"/>
        <end position="1038"/>
    </location>
</feature>
<dbReference type="EMBL" id="CDSF01000122">
    <property type="protein sequence ID" value="CEP01929.1"/>
    <property type="molecule type" value="Genomic_DNA"/>
</dbReference>
<dbReference type="InterPro" id="IPR011990">
    <property type="entry name" value="TPR-like_helical_dom_sf"/>
</dbReference>
<dbReference type="AlphaFoldDB" id="A0A0G4J3H4"/>